<reference evidence="3" key="1">
    <citation type="submission" date="2021-03" db="EMBL/GenBank/DDBJ databases">
        <title>Genomic Encyclopedia of Type Strains, Phase IV (KMG-V): Genome sequencing to study the core and pangenomes of soil and plant-associated prokaryotes.</title>
        <authorList>
            <person name="Whitman W."/>
        </authorList>
    </citation>
    <scope>NUCLEOTIDE SEQUENCE</scope>
    <source>
        <strain evidence="3">C4</strain>
    </source>
</reference>
<dbReference type="Pfam" id="PF01041">
    <property type="entry name" value="DegT_DnrJ_EryC1"/>
    <property type="match status" value="1"/>
</dbReference>
<comment type="caution">
    <text evidence="3">The sequence shown here is derived from an EMBL/GenBank/DDBJ whole genome shotgun (WGS) entry which is preliminary data.</text>
</comment>
<dbReference type="InterPro" id="IPR015422">
    <property type="entry name" value="PyrdxlP-dep_Trfase_small"/>
</dbReference>
<keyword evidence="1 2" id="KW-0663">Pyridoxal phosphate</keyword>
<sequence length="374" mass="41981">MSQKTEKANISRNIPIAKPLVGEEEIQAVTDVLKSGMLAHGAEVEKFEKEFANYQQTKYGIGVTSGTVALDLALKALKLSHGDEVITTPFTFIASSNAILYQGSKAVFADIDEKTYNIDPEQVMEKITPNTKAIIAVHLFGQPANVKALKEIAEDHNIYLIEDAAQAHGAEYNNKRVGGFGDFSTFSFYPTKNMTTGEGGIVLTNDDELCNRAKLIRNHGQSEKYLHTELGYNFRMTSISAAIGRVQLKNLEDWTEKRIKNAKLLNDGLKDVDGIITPFKDKHVKHVYHQYCIRVEDEFKLKRDELQEYLAEKGIGTGIHYPIPVNYQPIYEKLGYAKDCDKSKYASERILSLPVHPSVTEVDIEYILDVFKNI</sequence>
<name>A0A8J7RMQ3_METVO</name>
<accession>A0A8J7RMQ3</accession>
<dbReference type="RefSeq" id="WP_209590518.1">
    <property type="nucleotide sequence ID" value="NZ_JAGGMV010000001.1"/>
</dbReference>
<keyword evidence="3" id="KW-0032">Aminotransferase</keyword>
<dbReference type="FunFam" id="3.40.640.10:FF:000089">
    <property type="entry name" value="Aminotransferase, DegT/DnrJ/EryC1/StrS family"/>
    <property type="match status" value="1"/>
</dbReference>
<dbReference type="PIRSF" id="PIRSF000390">
    <property type="entry name" value="PLP_StrS"/>
    <property type="match status" value="1"/>
</dbReference>
<dbReference type="GO" id="GO:0000271">
    <property type="term" value="P:polysaccharide biosynthetic process"/>
    <property type="evidence" value="ECO:0007669"/>
    <property type="project" value="TreeGrafter"/>
</dbReference>
<dbReference type="PANTHER" id="PTHR30244">
    <property type="entry name" value="TRANSAMINASE"/>
    <property type="match status" value="1"/>
</dbReference>
<evidence type="ECO:0000256" key="1">
    <source>
        <dbReference type="ARBA" id="ARBA00022898"/>
    </source>
</evidence>
<comment type="similarity">
    <text evidence="2">Belongs to the DegT/DnrJ/EryC1 family.</text>
</comment>
<evidence type="ECO:0000256" key="2">
    <source>
        <dbReference type="RuleBase" id="RU004508"/>
    </source>
</evidence>
<dbReference type="AlphaFoldDB" id="A0A8J7RMQ3"/>
<dbReference type="InterPro" id="IPR015424">
    <property type="entry name" value="PyrdxlP-dep_Trfase"/>
</dbReference>
<evidence type="ECO:0000313" key="4">
    <source>
        <dbReference type="Proteomes" id="UP000740329"/>
    </source>
</evidence>
<dbReference type="CDD" id="cd00616">
    <property type="entry name" value="AHBA_syn"/>
    <property type="match status" value="1"/>
</dbReference>
<dbReference type="Proteomes" id="UP000740329">
    <property type="component" value="Unassembled WGS sequence"/>
</dbReference>
<protein>
    <submittedName>
        <fullName evidence="3">Perosamine synthetase</fullName>
        <ecNumber evidence="3">2.6.1.102</ecNumber>
    </submittedName>
</protein>
<dbReference type="InterPro" id="IPR000653">
    <property type="entry name" value="DegT/StrS_aminotransferase"/>
</dbReference>
<gene>
    <name evidence="3" type="ORF">J3E07_000447</name>
</gene>
<evidence type="ECO:0000313" key="3">
    <source>
        <dbReference type="EMBL" id="MBP2201049.1"/>
    </source>
</evidence>
<keyword evidence="3" id="KW-0808">Transferase</keyword>
<dbReference type="EC" id="2.6.1.102" evidence="3"/>
<organism evidence="3 4">
    <name type="scientific">Methanococcus voltae</name>
    <dbReference type="NCBI Taxonomy" id="2188"/>
    <lineage>
        <taxon>Archaea</taxon>
        <taxon>Methanobacteriati</taxon>
        <taxon>Methanobacteriota</taxon>
        <taxon>Methanomada group</taxon>
        <taxon>Methanococci</taxon>
        <taxon>Methanococcales</taxon>
        <taxon>Methanococcaceae</taxon>
        <taxon>Methanococcus</taxon>
    </lineage>
</organism>
<dbReference type="GO" id="GO:0030170">
    <property type="term" value="F:pyridoxal phosphate binding"/>
    <property type="evidence" value="ECO:0007669"/>
    <property type="project" value="TreeGrafter"/>
</dbReference>
<dbReference type="PANTHER" id="PTHR30244:SF34">
    <property type="entry name" value="DTDP-4-AMINO-4,6-DIDEOXYGALACTOSE TRANSAMINASE"/>
    <property type="match status" value="1"/>
</dbReference>
<proteinExistence type="inferred from homology"/>
<dbReference type="SUPFAM" id="SSF53383">
    <property type="entry name" value="PLP-dependent transferases"/>
    <property type="match status" value="1"/>
</dbReference>
<dbReference type="InterPro" id="IPR015421">
    <property type="entry name" value="PyrdxlP-dep_Trfase_major"/>
</dbReference>
<dbReference type="Gene3D" id="3.40.640.10">
    <property type="entry name" value="Type I PLP-dependent aspartate aminotransferase-like (Major domain)"/>
    <property type="match status" value="1"/>
</dbReference>
<dbReference type="Gene3D" id="3.90.1150.10">
    <property type="entry name" value="Aspartate Aminotransferase, domain 1"/>
    <property type="match status" value="1"/>
</dbReference>
<dbReference type="GO" id="GO:0102933">
    <property type="term" value="F:GDP-4-dehydro-6-deoxy-D-mannose-4-aminotransferase activity"/>
    <property type="evidence" value="ECO:0007669"/>
    <property type="project" value="UniProtKB-EC"/>
</dbReference>
<dbReference type="EMBL" id="JAGGMV010000001">
    <property type="protein sequence ID" value="MBP2201049.1"/>
    <property type="molecule type" value="Genomic_DNA"/>
</dbReference>